<feature type="compositionally biased region" description="Basic and acidic residues" evidence="6">
    <location>
        <begin position="1718"/>
        <end position="1735"/>
    </location>
</feature>
<feature type="compositionally biased region" description="Low complexity" evidence="6">
    <location>
        <begin position="1492"/>
        <end position="1502"/>
    </location>
</feature>
<feature type="region of interest" description="Disordered" evidence="6">
    <location>
        <begin position="1489"/>
        <end position="1530"/>
    </location>
</feature>
<feature type="compositionally biased region" description="Basic and acidic residues" evidence="6">
    <location>
        <begin position="714"/>
        <end position="737"/>
    </location>
</feature>
<dbReference type="EMBL" id="OE000399">
    <property type="protein sequence ID" value="CAD7453700.1"/>
    <property type="molecule type" value="Genomic_DNA"/>
</dbReference>
<feature type="compositionally biased region" description="Low complexity" evidence="6">
    <location>
        <begin position="1928"/>
        <end position="1942"/>
    </location>
</feature>
<feature type="compositionally biased region" description="Basic and acidic residues" evidence="6">
    <location>
        <begin position="2021"/>
        <end position="2033"/>
    </location>
</feature>
<feature type="region of interest" description="Disordered" evidence="6">
    <location>
        <begin position="1142"/>
        <end position="1181"/>
    </location>
</feature>
<feature type="region of interest" description="Disordered" evidence="6">
    <location>
        <begin position="929"/>
        <end position="986"/>
    </location>
</feature>
<dbReference type="GO" id="GO:0005634">
    <property type="term" value="C:nucleus"/>
    <property type="evidence" value="ECO:0007669"/>
    <property type="project" value="UniProtKB-SubCell"/>
</dbReference>
<feature type="region of interest" description="Disordered" evidence="6">
    <location>
        <begin position="1670"/>
        <end position="1735"/>
    </location>
</feature>
<feature type="compositionally biased region" description="Basic and acidic residues" evidence="6">
    <location>
        <begin position="859"/>
        <end position="879"/>
    </location>
</feature>
<dbReference type="Pfam" id="PF23078">
    <property type="entry name" value="HTH_CHD6-9"/>
    <property type="match status" value="1"/>
</dbReference>
<dbReference type="InterPro" id="IPR051493">
    <property type="entry name" value="CHD"/>
</dbReference>
<dbReference type="Gene3D" id="1.10.10.60">
    <property type="entry name" value="Homeodomain-like"/>
    <property type="match status" value="1"/>
</dbReference>
<feature type="region of interest" description="Disordered" evidence="6">
    <location>
        <begin position="1813"/>
        <end position="1856"/>
    </location>
</feature>
<feature type="region of interest" description="Disordered" evidence="6">
    <location>
        <begin position="1349"/>
        <end position="1385"/>
    </location>
</feature>
<evidence type="ECO:0000256" key="5">
    <source>
        <dbReference type="ARBA" id="ARBA00023242"/>
    </source>
</evidence>
<feature type="compositionally biased region" description="Polar residues" evidence="6">
    <location>
        <begin position="1153"/>
        <end position="1163"/>
    </location>
</feature>
<feature type="compositionally biased region" description="Polar residues" evidence="6">
    <location>
        <begin position="1040"/>
        <end position="1053"/>
    </location>
</feature>
<feature type="domain" description="BRK" evidence="7">
    <location>
        <begin position="1297"/>
        <end position="1341"/>
    </location>
</feature>
<protein>
    <recommendedName>
        <fullName evidence="7">BRK domain-containing protein</fullName>
    </recommendedName>
</protein>
<keyword evidence="4" id="KW-0804">Transcription</keyword>
<evidence type="ECO:0000256" key="4">
    <source>
        <dbReference type="ARBA" id="ARBA00023163"/>
    </source>
</evidence>
<dbReference type="InterPro" id="IPR037259">
    <property type="entry name" value="BRK_sf"/>
</dbReference>
<dbReference type="Gene3D" id="3.40.5.120">
    <property type="match status" value="1"/>
</dbReference>
<dbReference type="SUPFAM" id="SSF160481">
    <property type="entry name" value="BRK domain-like"/>
    <property type="match status" value="1"/>
</dbReference>
<feature type="region of interest" description="Disordered" evidence="6">
    <location>
        <begin position="848"/>
        <end position="887"/>
    </location>
</feature>
<feature type="region of interest" description="Disordered" evidence="6">
    <location>
        <begin position="522"/>
        <end position="762"/>
    </location>
</feature>
<feature type="compositionally biased region" description="Polar residues" evidence="6">
    <location>
        <begin position="166"/>
        <end position="175"/>
    </location>
</feature>
<feature type="compositionally biased region" description="Low complexity" evidence="6">
    <location>
        <begin position="929"/>
        <end position="939"/>
    </location>
</feature>
<feature type="compositionally biased region" description="Low complexity" evidence="6">
    <location>
        <begin position="1982"/>
        <end position="1995"/>
    </location>
</feature>
<evidence type="ECO:0000256" key="6">
    <source>
        <dbReference type="SAM" id="MobiDB-lite"/>
    </source>
</evidence>
<evidence type="ECO:0000313" key="8">
    <source>
        <dbReference type="EMBL" id="CAD7453700.1"/>
    </source>
</evidence>
<feature type="compositionally biased region" description="Low complexity" evidence="6">
    <location>
        <begin position="176"/>
        <end position="186"/>
    </location>
</feature>
<feature type="region of interest" description="Disordered" evidence="6">
    <location>
        <begin position="1007"/>
        <end position="1061"/>
    </location>
</feature>
<dbReference type="PANTHER" id="PTHR46850:SF1">
    <property type="entry name" value="CHROMODOMAIN-HELICASE-DNA-BINDING PROTEIN 9"/>
    <property type="match status" value="1"/>
</dbReference>
<feature type="compositionally biased region" description="Basic and acidic residues" evidence="6">
    <location>
        <begin position="652"/>
        <end position="662"/>
    </location>
</feature>
<feature type="compositionally biased region" description="Polar residues" evidence="6">
    <location>
        <begin position="751"/>
        <end position="760"/>
    </location>
</feature>
<feature type="compositionally biased region" description="Low complexity" evidence="6">
    <location>
        <begin position="1586"/>
        <end position="1626"/>
    </location>
</feature>
<feature type="compositionally biased region" description="Basic and acidic residues" evidence="6">
    <location>
        <begin position="1672"/>
        <end position="1705"/>
    </location>
</feature>
<sequence>MSYSVSVTCGVFVTSCPTLYPSHVECLSHHVLLCISDMWSCQSDVCWSHSASLMCVYLTVPVCYVFVSQCQSDVCLSHSTSLSWDCLTIPVCHVFVSQCQFDLCLSHIASLSCVKSVVLRFVDSLSYCVCPNSNEDEVSKLTEDDEYLGSENSPALKDVSHDPQLTPDQPSVPTPEQTESASSSMEQQMMFSKEDGGVPGVEEDPNKPHWPSMVDLNTRLRRVIAGYQRNFKKEEMKLAQKAKKIERREKIDQIVRERERQRLEVNQRKWSRREEADFYRTVSTFGVEYDRKRGQFDWTKFRAISRLDKKFDETMTEYYKAFYTMCKRICGLKLTEEEESVDLPVEPLTEEKARKTLERLELLSKIREDILPHPQLDERLKQCQMSLDVPEWWEPGKHDKDLLIGGAKHGLGRTDFFILNDPELSFVDILRKHLALDQQEFIHKEGFKLEENFKFERPEDILKAGKNEIIVKLEKGEGTLKIEKIGVKKEPSSEALEDSEILVNEKSRVDLGIVKDEFQHKEDEVYDTEDSIDKSSKKMEEETDEEKLNQKEDTQKSEVTFPPNKADVADNEDKEPKCEDTEDVEETDKSEINKGDNDDELSEVVNDEQLTIQEHKDDSEMLIESSADITKTDKTPEGKETEESKAEEDEPLEAKDCEKDIDDKTEDSQVGSVHESCEANVDDTCEDKSTNDESKSECVSATPDATDVPSVSCEKSKPKSETDVTSERDSCSLREDELSMDSIPPLKNKPTVPSSSSSQAAELKAKFPDLEVIQPLSSLADLDTFVFGGKAGSEPLDYSEPTVAQLLAQSYQNPVKWPKDHALQTRLQHIVHTVEHGEWPVENPSAAVSVDSSAAGGGERGEQDLSCHDTPDATPKRDTSTPMSVSEGSEVITITTDHGGARLPPAKKRKRHIAIDVETERAKLHALLNNSNSSNNTSSQQPLSLMKPSPLHWETNDESLSEESRRSTPVTQVTLQPPPAHQQSQCPRVLSMPFDLKYHSSPKNMGPTVIPGTSSTLTPIDLSSGLPKMGTPDIPKGTSMEESLNEAQDFSMPSKSKQKSSKLDDMLGKLMKKNNCPAEEPVVGKEKKRRKLDEIVLGLSAAKEQKSLFSDMKKSAPNITSISPSVTVTPTSINSALGGGVSLAASTSPSSSNKPFTITVTSVPSPAPPGGSRGGMGLMPSLPTPKESFSSFLAHAEQQKMLLKKQQQQHAAAAAASLPSLAQSHRKTYESMIADLSKVADFSSKINSYSHEAKVNKWLAEQTSLMPEQPLASDYLSAPRRRRPRVDPSLLDWKKLTGEENVSVINRITGKKITGNKAPQLKRLAQWLLENPMFDVDPKWADLVKERGNLPHDLQQQRLPPMERKKGPGRPPLLASPPGQTPSVSQANLATSMASSMSFPSLATAGLSGLSAAAGLNPSSLLSGLSLGGFDPKNNPLLLPFGGMPNMSALGGMSGLGNLGNMGNMSLTNSLFANLAGLGLPSLAGMDGSDMGGNSVPSSSSKGKSRKSSDTDRSHSSSKPPPVSSASSNLPSSALPFFFPNPSLLYTPLGLGGLNPFSMQPGAMSSAAYDSLAQQCGLLNGGLGVSSASTPTSQSTSSRTSGSHKAQSSSRASTVTSSSAAGSSSANHRHQRVAMREALDRQQQQQLQQLLLPHDTHLLESLSRATSMEAALRSEKRARDAERKEAADALRSEKRAREAERKDALESMSRNSVLDFVSRPDERPSKKSKGEMDRKELVDSLTRNYIPEIPTRTEDWLTKNAREAEMKEALENLCRTSAELLVKTAEAKSMKRSRDIVMKEALEGLAKNSVEVSRSEERPFKRPKDTEPKEVCEKPDGAEEMTKTPLLVTPSSVGSVEGPVDIETLIQPSTVTKSGASVPVTPPAEELVPAIETVSAPEAMPVEEQSLPVESKEEDKCVSPSVLAELDASSSGSAGGRATRSGSSGGGRKARGNKRAKQVVAKVDEVDNPPVEKKVLRSSAGRAAAAAAARAAAAAKAEERKELDLSDNTKDNSNKTAVEPSDDKTLPSDKTEDAGDNSEA</sequence>
<reference evidence="8" key="1">
    <citation type="submission" date="2020-11" db="EMBL/GenBank/DDBJ databases">
        <authorList>
            <person name="Tran Van P."/>
        </authorList>
    </citation>
    <scope>NUCLEOTIDE SEQUENCE</scope>
</reference>
<feature type="compositionally biased region" description="Basic and acidic residues" evidence="6">
    <location>
        <begin position="630"/>
        <end position="644"/>
    </location>
</feature>
<feature type="compositionally biased region" description="Basic and acidic residues" evidence="6">
    <location>
        <begin position="1962"/>
        <end position="1975"/>
    </location>
</feature>
<evidence type="ECO:0000259" key="7">
    <source>
        <dbReference type="SMART" id="SM00592"/>
    </source>
</evidence>
<dbReference type="SMART" id="SM00592">
    <property type="entry name" value="BRK"/>
    <property type="match status" value="1"/>
</dbReference>
<name>A0A7R9FJJ7_9NEOP</name>
<feature type="compositionally biased region" description="Acidic residues" evidence="6">
    <location>
        <begin position="597"/>
        <end position="606"/>
    </location>
</feature>
<keyword evidence="2" id="KW-0156">Chromatin regulator</keyword>
<dbReference type="GO" id="GO:0006325">
    <property type="term" value="P:chromatin organization"/>
    <property type="evidence" value="ECO:0007669"/>
    <property type="project" value="UniProtKB-KW"/>
</dbReference>
<proteinExistence type="predicted"/>
<evidence type="ECO:0000256" key="3">
    <source>
        <dbReference type="ARBA" id="ARBA00023015"/>
    </source>
</evidence>
<feature type="compositionally biased region" description="Basic and acidic residues" evidence="6">
    <location>
        <begin position="1996"/>
        <end position="2013"/>
    </location>
</feature>
<evidence type="ECO:0000256" key="2">
    <source>
        <dbReference type="ARBA" id="ARBA00022853"/>
    </source>
</evidence>
<feature type="compositionally biased region" description="Basic residues" evidence="6">
    <location>
        <begin position="1948"/>
        <end position="1957"/>
    </location>
</feature>
<evidence type="ECO:0000256" key="1">
    <source>
        <dbReference type="ARBA" id="ARBA00004123"/>
    </source>
</evidence>
<feature type="compositionally biased region" description="Low complexity" evidence="6">
    <location>
        <begin position="1142"/>
        <end position="1152"/>
    </location>
</feature>
<feature type="region of interest" description="Disordered" evidence="6">
    <location>
        <begin position="1585"/>
        <end position="1646"/>
    </location>
</feature>
<organism evidence="8">
    <name type="scientific">Timema tahoe</name>
    <dbReference type="NCBI Taxonomy" id="61484"/>
    <lineage>
        <taxon>Eukaryota</taxon>
        <taxon>Metazoa</taxon>
        <taxon>Ecdysozoa</taxon>
        <taxon>Arthropoda</taxon>
        <taxon>Hexapoda</taxon>
        <taxon>Insecta</taxon>
        <taxon>Pterygota</taxon>
        <taxon>Neoptera</taxon>
        <taxon>Polyneoptera</taxon>
        <taxon>Phasmatodea</taxon>
        <taxon>Timematodea</taxon>
        <taxon>Timematoidea</taxon>
        <taxon>Timematidae</taxon>
        <taxon>Timema</taxon>
    </lineage>
</organism>
<feature type="compositionally biased region" description="Basic and acidic residues" evidence="6">
    <location>
        <begin position="686"/>
        <end position="696"/>
    </location>
</feature>
<feature type="compositionally biased region" description="Basic and acidic residues" evidence="6">
    <location>
        <begin position="531"/>
        <end position="556"/>
    </location>
</feature>
<dbReference type="InterPro" id="IPR056342">
    <property type="entry name" value="HTH_CHD6-9"/>
</dbReference>
<dbReference type="Pfam" id="PF07533">
    <property type="entry name" value="BRK"/>
    <property type="match status" value="1"/>
</dbReference>
<comment type="subcellular location">
    <subcellularLocation>
        <location evidence="1">Nucleus</location>
    </subcellularLocation>
</comment>
<feature type="region of interest" description="Disordered" evidence="6">
    <location>
        <begin position="1891"/>
        <end position="2040"/>
    </location>
</feature>
<feature type="region of interest" description="Disordered" evidence="6">
    <location>
        <begin position="145"/>
        <end position="186"/>
    </location>
</feature>
<accession>A0A7R9FJJ7</accession>
<gene>
    <name evidence="8" type="ORF">TTEB3V08_LOCUS1829</name>
</gene>
<keyword evidence="3" id="KW-0805">Transcription regulation</keyword>
<keyword evidence="5" id="KW-0539">Nucleus</keyword>
<dbReference type="PANTHER" id="PTHR46850">
    <property type="entry name" value="CHROMODOMAIN-HELICASE-DNA-BINDING PROTEIN 9"/>
    <property type="match status" value="1"/>
</dbReference>
<feature type="compositionally biased region" description="Basic and acidic residues" evidence="6">
    <location>
        <begin position="587"/>
        <end position="596"/>
    </location>
</feature>
<feature type="compositionally biased region" description="Basic and acidic residues" evidence="6">
    <location>
        <begin position="1813"/>
        <end position="1842"/>
    </location>
</feature>
<dbReference type="InterPro" id="IPR006576">
    <property type="entry name" value="BRK_domain"/>
</dbReference>
<feature type="region of interest" description="Disordered" evidence="6">
    <location>
        <begin position="194"/>
        <end position="213"/>
    </location>
</feature>